<gene>
    <name evidence="5" type="ORF">ANE_LOCUS27443</name>
</gene>
<evidence type="ECO:0000256" key="2">
    <source>
        <dbReference type="ARBA" id="ARBA00022729"/>
    </source>
</evidence>
<keyword evidence="3" id="KW-0677">Repeat</keyword>
<evidence type="ECO:0000259" key="4">
    <source>
        <dbReference type="Pfam" id="PF08263"/>
    </source>
</evidence>
<dbReference type="InterPro" id="IPR032675">
    <property type="entry name" value="LRR_dom_sf"/>
</dbReference>
<dbReference type="InterPro" id="IPR001611">
    <property type="entry name" value="Leu-rich_rpt"/>
</dbReference>
<feature type="domain" description="Leucine-rich repeat-containing N-terminal plant-type" evidence="4">
    <location>
        <begin position="21"/>
        <end position="56"/>
    </location>
</feature>
<dbReference type="PANTHER" id="PTHR48060">
    <property type="entry name" value="DNA DAMAGE-REPAIR/TOLERATION PROTEIN DRT100"/>
    <property type="match status" value="1"/>
</dbReference>
<evidence type="ECO:0000256" key="1">
    <source>
        <dbReference type="ARBA" id="ARBA00022614"/>
    </source>
</evidence>
<accession>A0A565CTM8</accession>
<reference evidence="5" key="1">
    <citation type="submission" date="2019-07" db="EMBL/GenBank/DDBJ databases">
        <authorList>
            <person name="Dittberner H."/>
        </authorList>
    </citation>
    <scope>NUCLEOTIDE SEQUENCE [LARGE SCALE GENOMIC DNA]</scope>
</reference>
<comment type="caution">
    <text evidence="5">The sequence shown here is derived from an EMBL/GenBank/DDBJ whole genome shotgun (WGS) entry which is preliminary data.</text>
</comment>
<evidence type="ECO:0000313" key="6">
    <source>
        <dbReference type="Proteomes" id="UP000489600"/>
    </source>
</evidence>
<protein>
    <recommendedName>
        <fullName evidence="4">Leucine-rich repeat-containing N-terminal plant-type domain-containing protein</fullName>
    </recommendedName>
</protein>
<organism evidence="5 6">
    <name type="scientific">Arabis nemorensis</name>
    <dbReference type="NCBI Taxonomy" id="586526"/>
    <lineage>
        <taxon>Eukaryota</taxon>
        <taxon>Viridiplantae</taxon>
        <taxon>Streptophyta</taxon>
        <taxon>Embryophyta</taxon>
        <taxon>Tracheophyta</taxon>
        <taxon>Spermatophyta</taxon>
        <taxon>Magnoliopsida</taxon>
        <taxon>eudicotyledons</taxon>
        <taxon>Gunneridae</taxon>
        <taxon>Pentapetalae</taxon>
        <taxon>rosids</taxon>
        <taxon>malvids</taxon>
        <taxon>Brassicales</taxon>
        <taxon>Brassicaceae</taxon>
        <taxon>Arabideae</taxon>
        <taxon>Arabis</taxon>
    </lineage>
</organism>
<keyword evidence="2" id="KW-0732">Signal</keyword>
<name>A0A565CTM8_9BRAS</name>
<dbReference type="PANTHER" id="PTHR48060:SF21">
    <property type="entry name" value="L DOMAIN-LIKE PROTEIN"/>
    <property type="match status" value="1"/>
</dbReference>
<proteinExistence type="predicted"/>
<sequence length="123" mass="13865">MLLEVSCLFFSQARSTNEIEMQALLEFKSQVAENKREVLASWNNSSPPCNWIGVRCGRKQERVISLDLGGFKLAGVISPSIGNLSFLRSLNLADNSFGSIIPREMGMLFRLQYLNMVGYNMRI</sequence>
<evidence type="ECO:0000256" key="3">
    <source>
        <dbReference type="ARBA" id="ARBA00022737"/>
    </source>
</evidence>
<dbReference type="EMBL" id="CABITT030000008">
    <property type="protein sequence ID" value="VVB16999.1"/>
    <property type="molecule type" value="Genomic_DNA"/>
</dbReference>
<dbReference type="SUPFAM" id="SSF52058">
    <property type="entry name" value="L domain-like"/>
    <property type="match status" value="1"/>
</dbReference>
<dbReference type="Proteomes" id="UP000489600">
    <property type="component" value="Unassembled WGS sequence"/>
</dbReference>
<dbReference type="InterPro" id="IPR053211">
    <property type="entry name" value="DNA_repair-toleration"/>
</dbReference>
<dbReference type="OrthoDB" id="1110375at2759"/>
<dbReference type="Pfam" id="PF08263">
    <property type="entry name" value="LRRNT_2"/>
    <property type="match status" value="1"/>
</dbReference>
<keyword evidence="1" id="KW-0433">Leucine-rich repeat</keyword>
<dbReference type="Pfam" id="PF00560">
    <property type="entry name" value="LRR_1"/>
    <property type="match status" value="1"/>
</dbReference>
<dbReference type="Gene3D" id="3.80.10.10">
    <property type="entry name" value="Ribonuclease Inhibitor"/>
    <property type="match status" value="1"/>
</dbReference>
<evidence type="ECO:0000313" key="5">
    <source>
        <dbReference type="EMBL" id="VVB16999.1"/>
    </source>
</evidence>
<dbReference type="InterPro" id="IPR013210">
    <property type="entry name" value="LRR_N_plant-typ"/>
</dbReference>
<keyword evidence="6" id="KW-1185">Reference proteome</keyword>
<dbReference type="AlphaFoldDB" id="A0A565CTM8"/>